<protein>
    <submittedName>
        <fullName evidence="1">Uncharacterized protein</fullName>
    </submittedName>
</protein>
<organism evidence="1 2">
    <name type="scientific">Kibdelosporangium phytohabitans</name>
    <dbReference type="NCBI Taxonomy" id="860235"/>
    <lineage>
        <taxon>Bacteria</taxon>
        <taxon>Bacillati</taxon>
        <taxon>Actinomycetota</taxon>
        <taxon>Actinomycetes</taxon>
        <taxon>Pseudonocardiales</taxon>
        <taxon>Pseudonocardiaceae</taxon>
        <taxon>Kibdelosporangium</taxon>
    </lineage>
</organism>
<dbReference type="KEGG" id="kphy:AOZ06_52235"/>
<evidence type="ECO:0000313" key="1">
    <source>
        <dbReference type="EMBL" id="ALG14318.1"/>
    </source>
</evidence>
<sequence length="184" mass="20071">MSQYVSVAAAMTITKPRLQTYLRTPVAPASTWALQDWTGVCDPWSDSETRRRYRDELADAVKECDSWIDGDYAGLWRDLDELTLGFDPDTGSLAVDFDTRADFQLPSVIWACTVLRGLANAMADNDSGLITITADWDGEAVLSLHVSPGQSAFLGRGTKALAEAKDAEFDVRCAVTDSTIDGLL</sequence>
<name>A0A0N9I7V8_9PSEU</name>
<gene>
    <name evidence="1" type="ORF">AOZ06_52235</name>
</gene>
<dbReference type="EMBL" id="CP012752">
    <property type="protein sequence ID" value="ALG14318.1"/>
    <property type="molecule type" value="Genomic_DNA"/>
</dbReference>
<dbReference type="Proteomes" id="UP000063699">
    <property type="component" value="Chromosome"/>
</dbReference>
<evidence type="ECO:0000313" key="2">
    <source>
        <dbReference type="Proteomes" id="UP000063699"/>
    </source>
</evidence>
<dbReference type="STRING" id="860235.AOZ06_52235"/>
<reference evidence="1 2" key="1">
    <citation type="submission" date="2015-07" db="EMBL/GenBank/DDBJ databases">
        <title>Genome sequencing of Kibdelosporangium phytohabitans.</title>
        <authorList>
            <person name="Qin S."/>
            <person name="Xing K."/>
        </authorList>
    </citation>
    <scope>NUCLEOTIDE SEQUENCE [LARGE SCALE GENOMIC DNA]</scope>
    <source>
        <strain evidence="1 2">KLBMP1111</strain>
    </source>
</reference>
<dbReference type="AlphaFoldDB" id="A0A0N9I7V8"/>
<accession>A0A0N9I7V8</accession>
<dbReference type="RefSeq" id="WP_054296188.1">
    <property type="nucleotide sequence ID" value="NZ_CP012752.1"/>
</dbReference>
<keyword evidence="2" id="KW-1185">Reference proteome</keyword>
<dbReference type="OrthoDB" id="4327029at2"/>
<proteinExistence type="predicted"/>